<gene>
    <name evidence="2" type="ORF">CAUJ_LOCUS12130</name>
</gene>
<dbReference type="Proteomes" id="UP000835052">
    <property type="component" value="Unassembled WGS sequence"/>
</dbReference>
<dbReference type="EMBL" id="CAJGYM010000068">
    <property type="protein sequence ID" value="CAD6196215.1"/>
    <property type="molecule type" value="Genomic_DNA"/>
</dbReference>
<dbReference type="AlphaFoldDB" id="A0A8S1HPR2"/>
<accession>A0A8S1HPR2</accession>
<organism evidence="2 3">
    <name type="scientific">Caenorhabditis auriculariae</name>
    <dbReference type="NCBI Taxonomy" id="2777116"/>
    <lineage>
        <taxon>Eukaryota</taxon>
        <taxon>Metazoa</taxon>
        <taxon>Ecdysozoa</taxon>
        <taxon>Nematoda</taxon>
        <taxon>Chromadorea</taxon>
        <taxon>Rhabditida</taxon>
        <taxon>Rhabditina</taxon>
        <taxon>Rhabditomorpha</taxon>
        <taxon>Rhabditoidea</taxon>
        <taxon>Rhabditidae</taxon>
        <taxon>Peloderinae</taxon>
        <taxon>Caenorhabditis</taxon>
    </lineage>
</organism>
<name>A0A8S1HPR2_9PELO</name>
<evidence type="ECO:0000313" key="3">
    <source>
        <dbReference type="Proteomes" id="UP000835052"/>
    </source>
</evidence>
<comment type="caution">
    <text evidence="2">The sequence shown here is derived from an EMBL/GenBank/DDBJ whole genome shotgun (WGS) entry which is preliminary data.</text>
</comment>
<protein>
    <submittedName>
        <fullName evidence="2">Uncharacterized protein</fullName>
    </submittedName>
</protein>
<evidence type="ECO:0000313" key="2">
    <source>
        <dbReference type="EMBL" id="CAD6196215.1"/>
    </source>
</evidence>
<evidence type="ECO:0000256" key="1">
    <source>
        <dbReference type="SAM" id="Phobius"/>
    </source>
</evidence>
<keyword evidence="1" id="KW-0472">Membrane</keyword>
<keyword evidence="3" id="KW-1185">Reference proteome</keyword>
<proteinExistence type="predicted"/>
<keyword evidence="1" id="KW-1133">Transmembrane helix</keyword>
<keyword evidence="1" id="KW-0812">Transmembrane</keyword>
<sequence length="85" mass="9725">MRCPQHRVHGYCKQLSCRISAHGLTCYGIWMDILGIICLFGWCIIICGIYFLGWFGIRPKSVSKLYYELDVAPKAPNSLKNVTQK</sequence>
<reference evidence="2" key="1">
    <citation type="submission" date="2020-10" db="EMBL/GenBank/DDBJ databases">
        <authorList>
            <person name="Kikuchi T."/>
        </authorList>
    </citation>
    <scope>NUCLEOTIDE SEQUENCE</scope>
    <source>
        <strain evidence="2">NKZ352</strain>
    </source>
</reference>
<feature type="transmembrane region" description="Helical" evidence="1">
    <location>
        <begin position="33"/>
        <end position="57"/>
    </location>
</feature>